<keyword evidence="3" id="KW-0106">Calcium</keyword>
<dbReference type="Pfam" id="PF03160">
    <property type="entry name" value="Calx-beta"/>
    <property type="match status" value="1"/>
</dbReference>
<dbReference type="GO" id="GO:0007154">
    <property type="term" value="P:cell communication"/>
    <property type="evidence" value="ECO:0007669"/>
    <property type="project" value="InterPro"/>
</dbReference>
<sequence>MQKSITYLSSLATVVVLGVALSSCKDDDPPVKPKVSVSAATMTVKESDGTIEVEVSLDKPAPKDISIEYTLDGTAVDKATISGNQAYDYEITEDPGEINIDKGQSKGVIKIDLLSDSFIEDPETIEIQLESATEGIELTRDDEVKITINQEDGLIVALYWPAPTSTAYADMDLLVRIGATVNNWEADIFNGSVQETNSGPEFVFFPKAWGNAAYGMSYTYYDGTLDPLNFTVRFIDLVNGAIEPEAGFQVFTGSYTAANKNKWTDLSTTQVVQTFVTSGGAYSNISPITKPTAGSRMSTARDSKGTMARGSNNYHHGSLVKKLSLK</sequence>
<keyword evidence="1" id="KW-0732">Signal</keyword>
<evidence type="ECO:0000256" key="3">
    <source>
        <dbReference type="ARBA" id="ARBA00022837"/>
    </source>
</evidence>
<feature type="region of interest" description="Disordered" evidence="4">
    <location>
        <begin position="292"/>
        <end position="326"/>
    </location>
</feature>
<dbReference type="GO" id="GO:0016020">
    <property type="term" value="C:membrane"/>
    <property type="evidence" value="ECO:0007669"/>
    <property type="project" value="InterPro"/>
</dbReference>
<evidence type="ECO:0000259" key="5">
    <source>
        <dbReference type="Pfam" id="PF03160"/>
    </source>
</evidence>
<dbReference type="InterPro" id="IPR003644">
    <property type="entry name" value="Calx_beta"/>
</dbReference>
<accession>A0AAP2GPD6</accession>
<dbReference type="Gene3D" id="2.60.40.2030">
    <property type="match status" value="1"/>
</dbReference>
<evidence type="ECO:0000256" key="2">
    <source>
        <dbReference type="ARBA" id="ARBA00022737"/>
    </source>
</evidence>
<protein>
    <recommendedName>
        <fullName evidence="5">Calx-beta domain-containing protein</fullName>
    </recommendedName>
</protein>
<reference evidence="6 7" key="1">
    <citation type="submission" date="2021-05" db="EMBL/GenBank/DDBJ databases">
        <title>A Polyphasic approach of four new species of the genus Ohtaekwangia: Ohtaekwangia histidinii sp. nov., Ohtaekwangia cretensis sp. nov., Ohtaekwangia indiensis sp. nov., Ohtaekwangia reichenbachii sp. nov. from diverse environment.</title>
        <authorList>
            <person name="Octaviana S."/>
        </authorList>
    </citation>
    <scope>NUCLEOTIDE SEQUENCE [LARGE SCALE GENOMIC DNA]</scope>
    <source>
        <strain evidence="6 7">PWU4</strain>
    </source>
</reference>
<feature type="domain" description="Calx-beta" evidence="5">
    <location>
        <begin position="33"/>
        <end position="151"/>
    </location>
</feature>
<keyword evidence="7" id="KW-1185">Reference proteome</keyword>
<dbReference type="SUPFAM" id="SSF141072">
    <property type="entry name" value="CalX-like"/>
    <property type="match status" value="1"/>
</dbReference>
<proteinExistence type="predicted"/>
<name>A0AAP2GPD6_9BACT</name>
<gene>
    <name evidence="6" type="ORF">KK083_13185</name>
</gene>
<keyword evidence="2" id="KW-0677">Repeat</keyword>
<dbReference type="InterPro" id="IPR038081">
    <property type="entry name" value="CalX-like_sf"/>
</dbReference>
<dbReference type="PROSITE" id="PS51257">
    <property type="entry name" value="PROKAR_LIPOPROTEIN"/>
    <property type="match status" value="1"/>
</dbReference>
<dbReference type="EMBL" id="JAHESF010000011">
    <property type="protein sequence ID" value="MBT1697840.1"/>
    <property type="molecule type" value="Genomic_DNA"/>
</dbReference>
<dbReference type="RefSeq" id="WP_254163710.1">
    <property type="nucleotide sequence ID" value="NZ_JAHESF010000011.1"/>
</dbReference>
<dbReference type="Proteomes" id="UP001319200">
    <property type="component" value="Unassembled WGS sequence"/>
</dbReference>
<evidence type="ECO:0000313" key="7">
    <source>
        <dbReference type="Proteomes" id="UP001319200"/>
    </source>
</evidence>
<dbReference type="AlphaFoldDB" id="A0AAP2GPD6"/>
<evidence type="ECO:0000256" key="4">
    <source>
        <dbReference type="SAM" id="MobiDB-lite"/>
    </source>
</evidence>
<comment type="caution">
    <text evidence="6">The sequence shown here is derived from an EMBL/GenBank/DDBJ whole genome shotgun (WGS) entry which is preliminary data.</text>
</comment>
<evidence type="ECO:0000313" key="6">
    <source>
        <dbReference type="EMBL" id="MBT1697840.1"/>
    </source>
</evidence>
<evidence type="ECO:0000256" key="1">
    <source>
        <dbReference type="ARBA" id="ARBA00022729"/>
    </source>
</evidence>
<organism evidence="6 7">
    <name type="scientific">Chryseosolibacter histidini</name>
    <dbReference type="NCBI Taxonomy" id="2782349"/>
    <lineage>
        <taxon>Bacteria</taxon>
        <taxon>Pseudomonadati</taxon>
        <taxon>Bacteroidota</taxon>
        <taxon>Cytophagia</taxon>
        <taxon>Cytophagales</taxon>
        <taxon>Chryseotaleaceae</taxon>
        <taxon>Chryseosolibacter</taxon>
    </lineage>
</organism>